<dbReference type="InterPro" id="IPR050974">
    <property type="entry name" value="Plant_ZF_CCCH"/>
</dbReference>
<proteinExistence type="predicted"/>
<accession>A0AAV9ARC3</accession>
<dbReference type="GO" id="GO:0003729">
    <property type="term" value="F:mRNA binding"/>
    <property type="evidence" value="ECO:0007669"/>
    <property type="project" value="TreeGrafter"/>
</dbReference>
<feature type="domain" description="C3H1-type" evidence="7">
    <location>
        <begin position="90"/>
        <end position="118"/>
    </location>
</feature>
<reference evidence="8" key="2">
    <citation type="submission" date="2023-06" db="EMBL/GenBank/DDBJ databases">
        <authorList>
            <person name="Ma L."/>
            <person name="Liu K.-W."/>
            <person name="Li Z."/>
            <person name="Hsiao Y.-Y."/>
            <person name="Qi Y."/>
            <person name="Fu T."/>
            <person name="Tang G."/>
            <person name="Zhang D."/>
            <person name="Sun W.-H."/>
            <person name="Liu D.-K."/>
            <person name="Li Y."/>
            <person name="Chen G.-Z."/>
            <person name="Liu X.-D."/>
            <person name="Liao X.-Y."/>
            <person name="Jiang Y.-T."/>
            <person name="Yu X."/>
            <person name="Hao Y."/>
            <person name="Huang J."/>
            <person name="Zhao X.-W."/>
            <person name="Ke S."/>
            <person name="Chen Y.-Y."/>
            <person name="Wu W.-L."/>
            <person name="Hsu J.-L."/>
            <person name="Lin Y.-F."/>
            <person name="Huang M.-D."/>
            <person name="Li C.-Y."/>
            <person name="Huang L."/>
            <person name="Wang Z.-W."/>
            <person name="Zhao X."/>
            <person name="Zhong W.-Y."/>
            <person name="Peng D.-H."/>
            <person name="Ahmad S."/>
            <person name="Lan S."/>
            <person name="Zhang J.-S."/>
            <person name="Tsai W.-C."/>
            <person name="Van De Peer Y."/>
            <person name="Liu Z.-J."/>
        </authorList>
    </citation>
    <scope>NUCLEOTIDE SEQUENCE</scope>
    <source>
        <strain evidence="8">SCP</strain>
        <tissue evidence="8">Leaves</tissue>
    </source>
</reference>
<keyword evidence="3 5" id="KW-0862">Zinc</keyword>
<evidence type="ECO:0000256" key="5">
    <source>
        <dbReference type="PROSITE-ProRule" id="PRU00723"/>
    </source>
</evidence>
<feature type="zinc finger region" description="C3H1-type" evidence="5">
    <location>
        <begin position="202"/>
        <end position="230"/>
    </location>
</feature>
<evidence type="ECO:0000259" key="7">
    <source>
        <dbReference type="PROSITE" id="PS50103"/>
    </source>
</evidence>
<keyword evidence="2 5" id="KW-0863">Zinc-finger</keyword>
<evidence type="ECO:0000256" key="4">
    <source>
        <dbReference type="ARBA" id="ARBA00023125"/>
    </source>
</evidence>
<dbReference type="InterPro" id="IPR036855">
    <property type="entry name" value="Znf_CCCH_sf"/>
</dbReference>
<evidence type="ECO:0000313" key="8">
    <source>
        <dbReference type="EMBL" id="KAK1266718.1"/>
    </source>
</evidence>
<protein>
    <submittedName>
        <fullName evidence="8">Zinc finger CCCH domain-containing protein 67</fullName>
    </submittedName>
</protein>
<dbReference type="InterPro" id="IPR000571">
    <property type="entry name" value="Znf_CCCH"/>
</dbReference>
<dbReference type="PROSITE" id="PS50103">
    <property type="entry name" value="ZF_C3H1"/>
    <property type="match status" value="5"/>
</dbReference>
<keyword evidence="1 5" id="KW-0479">Metal-binding</keyword>
<evidence type="ECO:0000256" key="6">
    <source>
        <dbReference type="SAM" id="MobiDB-lite"/>
    </source>
</evidence>
<dbReference type="SMART" id="SM00356">
    <property type="entry name" value="ZnF_C3H1"/>
    <property type="match status" value="4"/>
</dbReference>
<dbReference type="GO" id="GO:0003677">
    <property type="term" value="F:DNA binding"/>
    <property type="evidence" value="ECO:0007669"/>
    <property type="project" value="UniProtKB-KW"/>
</dbReference>
<dbReference type="PANTHER" id="PTHR12506:SF20">
    <property type="entry name" value="ZINC FINGER CCCH DOMAIN-CONTAINING PROTEIN 67"/>
    <property type="match status" value="1"/>
</dbReference>
<gene>
    <name evidence="8" type="ORF">QJS04_geneDACA016857</name>
</gene>
<dbReference type="AlphaFoldDB" id="A0AAV9ARC3"/>
<organism evidence="8 9">
    <name type="scientific">Acorus gramineus</name>
    <name type="common">Dwarf sweet flag</name>
    <dbReference type="NCBI Taxonomy" id="55184"/>
    <lineage>
        <taxon>Eukaryota</taxon>
        <taxon>Viridiplantae</taxon>
        <taxon>Streptophyta</taxon>
        <taxon>Embryophyta</taxon>
        <taxon>Tracheophyta</taxon>
        <taxon>Spermatophyta</taxon>
        <taxon>Magnoliopsida</taxon>
        <taxon>Liliopsida</taxon>
        <taxon>Acoraceae</taxon>
        <taxon>Acorus</taxon>
    </lineage>
</organism>
<evidence type="ECO:0000313" key="9">
    <source>
        <dbReference type="Proteomes" id="UP001179952"/>
    </source>
</evidence>
<comment type="caution">
    <text evidence="8">The sequence shown here is derived from an EMBL/GenBank/DDBJ whole genome shotgun (WGS) entry which is preliminary data.</text>
</comment>
<dbReference type="SUPFAM" id="SSF90229">
    <property type="entry name" value="CCCH zinc finger"/>
    <property type="match status" value="4"/>
</dbReference>
<feature type="domain" description="C3H1-type" evidence="7">
    <location>
        <begin position="248"/>
        <end position="276"/>
    </location>
</feature>
<reference evidence="8" key="1">
    <citation type="journal article" date="2023" name="Nat. Commun.">
        <title>Diploid and tetraploid genomes of Acorus and the evolution of monocots.</title>
        <authorList>
            <person name="Ma L."/>
            <person name="Liu K.W."/>
            <person name="Li Z."/>
            <person name="Hsiao Y.Y."/>
            <person name="Qi Y."/>
            <person name="Fu T."/>
            <person name="Tang G.D."/>
            <person name="Zhang D."/>
            <person name="Sun W.H."/>
            <person name="Liu D.K."/>
            <person name="Li Y."/>
            <person name="Chen G.Z."/>
            <person name="Liu X.D."/>
            <person name="Liao X.Y."/>
            <person name="Jiang Y.T."/>
            <person name="Yu X."/>
            <person name="Hao Y."/>
            <person name="Huang J."/>
            <person name="Zhao X.W."/>
            <person name="Ke S."/>
            <person name="Chen Y.Y."/>
            <person name="Wu W.L."/>
            <person name="Hsu J.L."/>
            <person name="Lin Y.F."/>
            <person name="Huang M.D."/>
            <person name="Li C.Y."/>
            <person name="Huang L."/>
            <person name="Wang Z.W."/>
            <person name="Zhao X."/>
            <person name="Zhong W.Y."/>
            <person name="Peng D.H."/>
            <person name="Ahmad S."/>
            <person name="Lan S."/>
            <person name="Zhang J.S."/>
            <person name="Tsai W.C."/>
            <person name="Van de Peer Y."/>
            <person name="Liu Z.J."/>
        </authorList>
    </citation>
    <scope>NUCLEOTIDE SEQUENCE</scope>
    <source>
        <strain evidence="8">SCP</strain>
    </source>
</reference>
<name>A0AAV9ARC3_ACOGR</name>
<feature type="zinc finger region" description="C3H1-type" evidence="5">
    <location>
        <begin position="45"/>
        <end position="73"/>
    </location>
</feature>
<dbReference type="Proteomes" id="UP001179952">
    <property type="component" value="Unassembled WGS sequence"/>
</dbReference>
<feature type="domain" description="C3H1-type" evidence="7">
    <location>
        <begin position="1"/>
        <end position="19"/>
    </location>
</feature>
<keyword evidence="4" id="KW-0238">DNA-binding</keyword>
<dbReference type="Gene3D" id="3.30.1370.210">
    <property type="match status" value="1"/>
</dbReference>
<sequence>MKTGRCSYGRSCVFNHPPRMKGQGRSGSSSDHSQIDRDEEELLDRPGVQKCKYFLMSGYCKYGSACRFSHPQEKRGASPPVLNFLGLPIRPGEKECSFYMRTGSCKFASNCRFHHPEPTAIGGSDARGSLSSVPLQSYVQEAPQPPVPSWSQYHMPVLNISSGVVHSDSEWDSYQAPPDPSCLPEKRSSNQQNAQIDESPERPGQPECQLYMKTGVCKYKSACEYHHPKTRPSKTSGCFINPLGLPLRPDQAICAHFSRYGICKVGPSCKFDHSMNCLPGKPPSSV</sequence>
<feature type="zinc finger region" description="C3H1-type" evidence="5">
    <location>
        <begin position="248"/>
        <end position="276"/>
    </location>
</feature>
<keyword evidence="9" id="KW-1185">Reference proteome</keyword>
<evidence type="ECO:0000256" key="1">
    <source>
        <dbReference type="ARBA" id="ARBA00022723"/>
    </source>
</evidence>
<feature type="zinc finger region" description="C3H1-type" evidence="5">
    <location>
        <begin position="1"/>
        <end position="19"/>
    </location>
</feature>
<dbReference type="Gene3D" id="2.30.30.1190">
    <property type="match status" value="1"/>
</dbReference>
<dbReference type="PANTHER" id="PTHR12506">
    <property type="entry name" value="PROTEIN PHOSPHATASE RELATED"/>
    <property type="match status" value="1"/>
</dbReference>
<evidence type="ECO:0000256" key="2">
    <source>
        <dbReference type="ARBA" id="ARBA00022771"/>
    </source>
</evidence>
<evidence type="ECO:0000256" key="3">
    <source>
        <dbReference type="ARBA" id="ARBA00022833"/>
    </source>
</evidence>
<dbReference type="GO" id="GO:0008270">
    <property type="term" value="F:zinc ion binding"/>
    <property type="evidence" value="ECO:0007669"/>
    <property type="project" value="UniProtKB-KW"/>
</dbReference>
<dbReference type="Pfam" id="PF00642">
    <property type="entry name" value="zf-CCCH"/>
    <property type="match status" value="5"/>
</dbReference>
<feature type="zinc finger region" description="C3H1-type" evidence="5">
    <location>
        <begin position="90"/>
        <end position="118"/>
    </location>
</feature>
<dbReference type="Gene3D" id="4.10.1000.10">
    <property type="entry name" value="Zinc finger, CCCH-type"/>
    <property type="match status" value="1"/>
</dbReference>
<feature type="region of interest" description="Disordered" evidence="6">
    <location>
        <begin position="17"/>
        <end position="41"/>
    </location>
</feature>
<feature type="domain" description="C3H1-type" evidence="7">
    <location>
        <begin position="45"/>
        <end position="73"/>
    </location>
</feature>
<feature type="domain" description="C3H1-type" evidence="7">
    <location>
        <begin position="202"/>
        <end position="230"/>
    </location>
</feature>
<dbReference type="EMBL" id="JAUJYN010000007">
    <property type="protein sequence ID" value="KAK1266718.1"/>
    <property type="molecule type" value="Genomic_DNA"/>
</dbReference>
<feature type="region of interest" description="Disordered" evidence="6">
    <location>
        <begin position="169"/>
        <end position="207"/>
    </location>
</feature>